<dbReference type="InterPro" id="IPR008271">
    <property type="entry name" value="Ser/Thr_kinase_AS"/>
</dbReference>
<feature type="compositionally biased region" description="Basic residues" evidence="7">
    <location>
        <begin position="395"/>
        <end position="410"/>
    </location>
</feature>
<dbReference type="InterPro" id="IPR000719">
    <property type="entry name" value="Prot_kinase_dom"/>
</dbReference>
<dbReference type="InterPro" id="IPR017441">
    <property type="entry name" value="Protein_kinase_ATP_BS"/>
</dbReference>
<feature type="region of interest" description="Disordered" evidence="7">
    <location>
        <begin position="517"/>
        <end position="581"/>
    </location>
</feature>
<feature type="compositionally biased region" description="Low complexity" evidence="7">
    <location>
        <begin position="419"/>
        <end position="436"/>
    </location>
</feature>
<evidence type="ECO:0000256" key="3">
    <source>
        <dbReference type="ARBA" id="ARBA00022741"/>
    </source>
</evidence>
<dbReference type="SMART" id="SM00220">
    <property type="entry name" value="S_TKc"/>
    <property type="match status" value="1"/>
</dbReference>
<feature type="compositionally biased region" description="Low complexity" evidence="7">
    <location>
        <begin position="640"/>
        <end position="649"/>
    </location>
</feature>
<feature type="compositionally biased region" description="Basic residues" evidence="7">
    <location>
        <begin position="657"/>
        <end position="669"/>
    </location>
</feature>
<evidence type="ECO:0000256" key="2">
    <source>
        <dbReference type="ARBA" id="ARBA00022679"/>
    </source>
</evidence>
<keyword evidence="3 6" id="KW-0547">Nucleotide-binding</keyword>
<evidence type="ECO:0000313" key="9">
    <source>
        <dbReference type="EMBL" id="KAJ3430138.1"/>
    </source>
</evidence>
<dbReference type="AlphaFoldDB" id="A0AAV7YK30"/>
<feature type="binding site" evidence="6">
    <location>
        <position position="74"/>
    </location>
    <ligand>
        <name>ATP</name>
        <dbReference type="ChEBI" id="CHEBI:30616"/>
    </ligand>
</feature>
<dbReference type="Pfam" id="PF00069">
    <property type="entry name" value="Pkinase"/>
    <property type="match status" value="1"/>
</dbReference>
<dbReference type="GO" id="GO:0035556">
    <property type="term" value="P:intracellular signal transduction"/>
    <property type="evidence" value="ECO:0007669"/>
    <property type="project" value="TreeGrafter"/>
</dbReference>
<keyword evidence="4 9" id="KW-0418">Kinase</keyword>
<protein>
    <submittedName>
        <fullName evidence="9">Protein kinase</fullName>
    </submittedName>
</protein>
<feature type="compositionally biased region" description="Polar residues" evidence="7">
    <location>
        <begin position="699"/>
        <end position="720"/>
    </location>
</feature>
<sequence>MSGETIGPYILGLSKDLFLFSFIDIHENLTSKNKKKKKQIYPFNSKTGKTLGKGSFAKVKLATHNKTKQKVAIKIIQKEDISNSKNLLDRVRREIAVQRLMKHPNVLRVYDVYETTEHLFIILEYVSGGELFDYIVEKGSVPREEARIFFQQIIFAIEYCHSFLIAHRDLKPENLLLDEHKNVKVADFGMAKIMAKNTLLETSCGSPHYASPEVIRGISYDGRKSDVWSCGVILYALLCGYLPFDDPNYSKLLHKVKSGRCKFPNKLMKNEKELIKRMLTVKPENRITIKEIKQHPWFRKNYPKDFVPPSPPVNFDVDLSEPIDSKKIEKKVFQNLIELDWGSKEEVIKALNSNERNAIKVFYTIFNKQTQKIKNETIKKRRRRGSLPPNSKIAGRARRRFSFSKKHPNKNKNDKNNECSDNNNNNNNNNTNDLVNSFTESNVTPMDLVVIQEVLERAQNDQEIDLKEYSEVLNKYSIFSKNNNNNNKESLSSSKKGLVADNDTFISNIKKNKIEKKKVYGNTNERERENEGGKSNGNGKVNGRENKTENEKENKNENENKRGVKQNDLIENEKDEENSNITIDEMEKNILKTNDILHSNKNNDNLIKSDNNVDNLINHNHENKSGNNNNKEKSQNIEMNNSNNVNVNKDNSELQTQKKKTGKPKRRWSFSRLKNEKPARRRSMDETTLRRKPRKRSSSQDGRLTKINSSNLSKRSLTPTTERLKIQKKSWFGKYFEKKKQKKINKKFQKKLIQLQETISENIQKFQENQITLRDDRMLVLSDKSVFEIMGQLQKGLTILNIQWKYTNLITLTGKGFKLKVKIKIKQNSIKKEIERNKRIEELNSNKKKKKKSKTKKNSKQDIDHEIQIKSFKKYVVHFIWKDGTAEKFRDEITNLIHLSKISFEDESD</sequence>
<dbReference type="PANTHER" id="PTHR24346">
    <property type="entry name" value="MAP/MICROTUBULE AFFINITY-REGULATING KINASE"/>
    <property type="match status" value="1"/>
</dbReference>
<evidence type="ECO:0000256" key="7">
    <source>
        <dbReference type="SAM" id="MobiDB-lite"/>
    </source>
</evidence>
<dbReference type="FunFam" id="1.10.510.10:FF:000956">
    <property type="entry name" value="CAMK family protein kinase"/>
    <property type="match status" value="1"/>
</dbReference>
<comment type="caution">
    <text evidence="9">The sequence shown here is derived from an EMBL/GenBank/DDBJ whole genome shotgun (WGS) entry which is preliminary data.</text>
</comment>
<dbReference type="PANTHER" id="PTHR24346:SF82">
    <property type="entry name" value="KP78A-RELATED"/>
    <property type="match status" value="1"/>
</dbReference>
<feature type="compositionally biased region" description="Polar residues" evidence="7">
    <location>
        <begin position="601"/>
        <end position="617"/>
    </location>
</feature>
<reference evidence="9" key="1">
    <citation type="submission" date="2022-08" db="EMBL/GenBank/DDBJ databases">
        <title>Novel sulphate-reducing endosymbionts in the free-living metamonad Anaeramoeba.</title>
        <authorList>
            <person name="Jerlstrom-Hultqvist J."/>
            <person name="Cepicka I."/>
            <person name="Gallot-Lavallee L."/>
            <person name="Salas-Leiva D."/>
            <person name="Curtis B.A."/>
            <person name="Zahonova K."/>
            <person name="Pipaliya S."/>
            <person name="Dacks J."/>
            <person name="Roger A.J."/>
        </authorList>
    </citation>
    <scope>NUCLEOTIDE SEQUENCE</scope>
    <source>
        <strain evidence="9">Busselton2</strain>
    </source>
</reference>
<keyword evidence="5 6" id="KW-0067">ATP-binding</keyword>
<feature type="compositionally biased region" description="Basic and acidic residues" evidence="7">
    <location>
        <begin position="673"/>
        <end position="689"/>
    </location>
</feature>
<dbReference type="PROSITE" id="PS50011">
    <property type="entry name" value="PROTEIN_KINASE_DOM"/>
    <property type="match status" value="1"/>
</dbReference>
<dbReference type="Gene3D" id="1.10.510.10">
    <property type="entry name" value="Transferase(Phosphotransferase) domain 1"/>
    <property type="match status" value="1"/>
</dbReference>
<dbReference type="GO" id="GO:0005737">
    <property type="term" value="C:cytoplasm"/>
    <property type="evidence" value="ECO:0007669"/>
    <property type="project" value="TreeGrafter"/>
</dbReference>
<dbReference type="FunFam" id="3.30.200.20:FF:000042">
    <property type="entry name" value="Aurora kinase A"/>
    <property type="match status" value="1"/>
</dbReference>
<keyword evidence="1" id="KW-0723">Serine/threonine-protein kinase</keyword>
<feature type="compositionally biased region" description="Basic and acidic residues" evidence="7">
    <location>
        <begin position="619"/>
        <end position="635"/>
    </location>
</feature>
<feature type="region of interest" description="Disordered" evidence="7">
    <location>
        <begin position="841"/>
        <end position="862"/>
    </location>
</feature>
<dbReference type="PROSITE" id="PS00107">
    <property type="entry name" value="PROTEIN_KINASE_ATP"/>
    <property type="match status" value="1"/>
</dbReference>
<dbReference type="GO" id="GO:0005524">
    <property type="term" value="F:ATP binding"/>
    <property type="evidence" value="ECO:0007669"/>
    <property type="project" value="UniProtKB-UniRule"/>
</dbReference>
<feature type="compositionally biased region" description="Basic and acidic residues" evidence="7">
    <location>
        <begin position="542"/>
        <end position="562"/>
    </location>
</feature>
<keyword evidence="2" id="KW-0808">Transferase</keyword>
<evidence type="ECO:0000256" key="4">
    <source>
        <dbReference type="ARBA" id="ARBA00022777"/>
    </source>
</evidence>
<feature type="domain" description="Protein kinase" evidence="8">
    <location>
        <begin position="45"/>
        <end position="298"/>
    </location>
</feature>
<proteinExistence type="predicted"/>
<evidence type="ECO:0000256" key="5">
    <source>
        <dbReference type="ARBA" id="ARBA00022840"/>
    </source>
</evidence>
<dbReference type="Proteomes" id="UP001146793">
    <property type="component" value="Unassembled WGS sequence"/>
</dbReference>
<dbReference type="InterPro" id="IPR011009">
    <property type="entry name" value="Kinase-like_dom_sf"/>
</dbReference>
<feature type="region of interest" description="Disordered" evidence="7">
    <location>
        <begin position="601"/>
        <end position="720"/>
    </location>
</feature>
<dbReference type="GO" id="GO:0004674">
    <property type="term" value="F:protein serine/threonine kinase activity"/>
    <property type="evidence" value="ECO:0007669"/>
    <property type="project" value="UniProtKB-KW"/>
</dbReference>
<feature type="region of interest" description="Disordered" evidence="7">
    <location>
        <begin position="374"/>
        <end position="438"/>
    </location>
</feature>
<dbReference type="PROSITE" id="PS00108">
    <property type="entry name" value="PROTEIN_KINASE_ST"/>
    <property type="match status" value="1"/>
</dbReference>
<feature type="compositionally biased region" description="Basic residues" evidence="7">
    <location>
        <begin position="846"/>
        <end position="858"/>
    </location>
</feature>
<accession>A0AAV7YK30</accession>
<dbReference type="SUPFAM" id="SSF56112">
    <property type="entry name" value="Protein kinase-like (PK-like)"/>
    <property type="match status" value="1"/>
</dbReference>
<gene>
    <name evidence="9" type="ORF">M0812_23139</name>
</gene>
<name>A0AAV7YK30_9EUKA</name>
<evidence type="ECO:0000259" key="8">
    <source>
        <dbReference type="PROSITE" id="PS50011"/>
    </source>
</evidence>
<dbReference type="EMBL" id="JANTQA010000051">
    <property type="protein sequence ID" value="KAJ3430138.1"/>
    <property type="molecule type" value="Genomic_DNA"/>
</dbReference>
<evidence type="ECO:0000256" key="6">
    <source>
        <dbReference type="PROSITE-ProRule" id="PRU10141"/>
    </source>
</evidence>
<evidence type="ECO:0000256" key="1">
    <source>
        <dbReference type="ARBA" id="ARBA00022527"/>
    </source>
</evidence>
<organism evidence="9 10">
    <name type="scientific">Anaeramoeba flamelloides</name>
    <dbReference type="NCBI Taxonomy" id="1746091"/>
    <lineage>
        <taxon>Eukaryota</taxon>
        <taxon>Metamonada</taxon>
        <taxon>Anaeramoebidae</taxon>
        <taxon>Anaeramoeba</taxon>
    </lineage>
</organism>
<evidence type="ECO:0000313" key="10">
    <source>
        <dbReference type="Proteomes" id="UP001146793"/>
    </source>
</evidence>